<feature type="compositionally biased region" description="Polar residues" evidence="1">
    <location>
        <begin position="595"/>
        <end position="610"/>
    </location>
</feature>
<comment type="caution">
    <text evidence="2">The sequence shown here is derived from an EMBL/GenBank/DDBJ whole genome shotgun (WGS) entry which is preliminary data.</text>
</comment>
<dbReference type="AlphaFoldDB" id="A0A836HJY7"/>
<dbReference type="KEGG" id="lmat:92517453"/>
<feature type="compositionally biased region" description="Polar residues" evidence="1">
    <location>
        <begin position="1"/>
        <end position="14"/>
    </location>
</feature>
<sequence length="1123" mass="121004">MTSLTHSHASNTGSRCHHTPLLQERSNSLTRRREMLKRQSSQSFTSHSALQQEKCTDTDVAMPGTVVVCGVRSAFPLIPLTSKAPTAGGSAVLDVRSSSALSRPPHDAPTLGPWSSSAAAALSQPQHRSSDNRGGEPLMNNVADSAGLPHALRSCIRTPRSPLDRPPRARSYDGQRQQQAGFDVEADSEKGSLDRDAEVDEEEAAEHVSAVSSDAGSPQNSDAGSSEAYANRFGTTAEVTQPLVSSQKDASSQAFVNGAPSHSQPTSARASTHAIVKANMIETQEERCSIHAGSNSSSSGVLDDGQAESVEECQRDDRYLVQESFQRGMDDDGRRRALHPAKPPRLHTPHARHKQVAVSPYTQATATAYRRSVKASVAKALASRTDPASATSAARLLAMTEGRHRSPAPGKESPIARSDAMPAALQTIGPRVMSASSLAHARQKRSGMCSIQASATEVARAHSPSLQTQEPRLMSAPEARRWMAHHAVESEDPLYTDEDQQPGVLKTMGLCNLSRPSVDPSRANSGRSIYSALFEHPSESPVPAEASADQLHTQRASCCSSGKASPSSPMAPQKESIAGAAAPSCAPVSEGVAQRPSSQDSRRASSGGTSDSEERQESHLPPAERAAPDAVTKGTAVGAGGRRLSAVAESQSKHQLQTREGDLEDGDFIDGINWMGGKEQSIDERCHRPRHAEEMCGLGGAASRGSGTGGSFMSQHHLRMQASIKELNDIRSSCAIVQENRSEAYAVKCIDACGKSSDSTEYVSCYNVACQTSQHLLQSSRDEVQVRVGHHEGEVDEVEVGKFSPLAPHYVGVNRWMCATGVCPECHPNWQARGGNNGKMEGRVESTWPLAPRVGVGYSAPPRLLLSQKHHGPEVTVTAGCDARLPQLLSSCRSSARAHPQHTPARSLQPHAQIASPARQRSTYITSDGSGDRHYRRDHYSPTVTSYQGGYCFTREWDLQQQQRRRWLRELQMEQRARRGATGAAYTSMLPLTRHVMQSRAQTAGEEPRSYRYCDLHSQQMMIHTGLGRADLGLDSYNDTLHGAPLIEAWQGDDDGAMRAIGNCEARRQIKPSYLVMPTSAAVIAADHSGHTRPAADSAAKVGQASVLYCKTRPHHHSRLLRD</sequence>
<feature type="region of interest" description="Disordered" evidence="1">
    <location>
        <begin position="98"/>
        <end position="143"/>
    </location>
</feature>
<evidence type="ECO:0000256" key="1">
    <source>
        <dbReference type="SAM" id="MobiDB-lite"/>
    </source>
</evidence>
<feature type="region of interest" description="Disordered" evidence="1">
    <location>
        <begin position="537"/>
        <end position="664"/>
    </location>
</feature>
<reference evidence="3" key="1">
    <citation type="journal article" date="2021" name="Microbiol. Resour. Announc.">
        <title>LGAAP: Leishmaniinae Genome Assembly and Annotation Pipeline.</title>
        <authorList>
            <person name="Almutairi H."/>
            <person name="Urbaniak M.D."/>
            <person name="Bates M.D."/>
            <person name="Jariyapan N."/>
            <person name="Kwakye-Nuako G."/>
            <person name="Thomaz-Soccol V."/>
            <person name="Al-Salem W.S."/>
            <person name="Dillon R.J."/>
            <person name="Bates P.A."/>
            <person name="Gatherer D."/>
        </authorList>
    </citation>
    <scope>NUCLEOTIDE SEQUENCE [LARGE SCALE GENOMIC DNA]</scope>
</reference>
<feature type="compositionally biased region" description="Basic and acidic residues" evidence="1">
    <location>
        <begin position="930"/>
        <end position="940"/>
    </location>
</feature>
<accession>A0A836HJY7</accession>
<feature type="compositionally biased region" description="Low complexity" evidence="1">
    <location>
        <begin position="556"/>
        <end position="572"/>
    </location>
</feature>
<keyword evidence="3" id="KW-1185">Reference proteome</keyword>
<reference evidence="3" key="2">
    <citation type="journal article" date="2021" name="Sci. Data">
        <title>Chromosome-scale genome sequencing, assembly and annotation of six genomes from subfamily Leishmaniinae.</title>
        <authorList>
            <person name="Almutairi H."/>
            <person name="Urbaniak M.D."/>
            <person name="Bates M.D."/>
            <person name="Jariyapan N."/>
            <person name="Kwakye-Nuako G."/>
            <person name="Thomaz Soccol V."/>
            <person name="Al-Salem W.S."/>
            <person name="Dillon R.J."/>
            <person name="Bates P.A."/>
            <person name="Gatherer D."/>
        </authorList>
    </citation>
    <scope>NUCLEOTIDE SEQUENCE [LARGE SCALE GENOMIC DNA]</scope>
</reference>
<feature type="compositionally biased region" description="Basic and acidic residues" evidence="1">
    <location>
        <begin position="162"/>
        <end position="173"/>
    </location>
</feature>
<dbReference type="EMBL" id="JAFEUZ010000009">
    <property type="protein sequence ID" value="KAG5485490.1"/>
    <property type="molecule type" value="Genomic_DNA"/>
</dbReference>
<dbReference type="RefSeq" id="XP_067180786.1">
    <property type="nucleotide sequence ID" value="XM_067324941.1"/>
</dbReference>
<organism evidence="2 3">
    <name type="scientific">Leishmania martiniquensis</name>
    <dbReference type="NCBI Taxonomy" id="1580590"/>
    <lineage>
        <taxon>Eukaryota</taxon>
        <taxon>Discoba</taxon>
        <taxon>Euglenozoa</taxon>
        <taxon>Kinetoplastea</taxon>
        <taxon>Metakinetoplastina</taxon>
        <taxon>Trypanosomatida</taxon>
        <taxon>Trypanosomatidae</taxon>
        <taxon>Leishmaniinae</taxon>
        <taxon>Leishmania</taxon>
    </lineage>
</organism>
<feature type="region of interest" description="Disordered" evidence="1">
    <location>
        <begin position="893"/>
        <end position="940"/>
    </location>
</feature>
<dbReference type="OrthoDB" id="263579at2759"/>
<proteinExistence type="predicted"/>
<protein>
    <submittedName>
        <fullName evidence="2">Uncharacterized protein</fullName>
    </submittedName>
</protein>
<feature type="compositionally biased region" description="Polar residues" evidence="1">
    <location>
        <begin position="919"/>
        <end position="929"/>
    </location>
</feature>
<feature type="compositionally biased region" description="Polar residues" evidence="1">
    <location>
        <begin position="241"/>
        <end position="270"/>
    </location>
</feature>
<feature type="compositionally biased region" description="Basic and acidic residues" evidence="1">
    <location>
        <begin position="187"/>
        <end position="196"/>
    </location>
</feature>
<feature type="region of interest" description="Disordered" evidence="1">
    <location>
        <begin position="1"/>
        <end position="56"/>
    </location>
</feature>
<gene>
    <name evidence="2" type="ORF">LSCM1_07575</name>
</gene>
<evidence type="ECO:0000313" key="3">
    <source>
        <dbReference type="Proteomes" id="UP000673552"/>
    </source>
</evidence>
<feature type="region of interest" description="Disordered" evidence="1">
    <location>
        <begin position="241"/>
        <end position="271"/>
    </location>
</feature>
<dbReference type="Proteomes" id="UP000673552">
    <property type="component" value="Unassembled WGS sequence"/>
</dbReference>
<feature type="compositionally biased region" description="Polar residues" evidence="1">
    <location>
        <begin position="38"/>
        <end position="53"/>
    </location>
</feature>
<dbReference type="GeneID" id="92517453"/>
<feature type="region of interest" description="Disordered" evidence="1">
    <location>
        <begin position="156"/>
        <end position="227"/>
    </location>
</feature>
<feature type="compositionally biased region" description="Basic residues" evidence="1">
    <location>
        <begin position="336"/>
        <end position="355"/>
    </location>
</feature>
<feature type="region of interest" description="Disordered" evidence="1">
    <location>
        <begin position="286"/>
        <end position="359"/>
    </location>
</feature>
<name>A0A836HJY7_9TRYP</name>
<evidence type="ECO:0000313" key="2">
    <source>
        <dbReference type="EMBL" id="KAG5485490.1"/>
    </source>
</evidence>